<sequence length="239" mass="26417">MPRPMVETICGSRFVSTKNQCIKRGSYKVKKYTIALLPGDGIGPEIAAEAKKVIDVIQAQGNAQFECTEGAFGGNAYLQTGKAFPPETIEVCDAADAIIKGPIGLSKEESDKIPVDEQPERGALLPMRRRYDTFANYRPVYLPKALAHFSPLKSEVVGEGIDLLMIRELVGGLYFGHKERGTDDSGQRFVRETLEYDEGQIARILHVAFGEAKKRKGILHNVHKSNVLLSSVLWNEVLE</sequence>
<dbReference type="SMART" id="SM01329">
    <property type="entry name" value="Iso_dh"/>
    <property type="match status" value="1"/>
</dbReference>
<dbReference type="GO" id="GO:0003862">
    <property type="term" value="F:3-isopropylmalate dehydrogenase activity"/>
    <property type="evidence" value="ECO:0007669"/>
    <property type="project" value="InterPro"/>
</dbReference>
<keyword evidence="4" id="KW-0460">Magnesium</keyword>
<feature type="domain" description="Isopropylmalate dehydrogenase-like" evidence="8">
    <location>
        <begin position="33"/>
        <end position="239"/>
    </location>
</feature>
<dbReference type="Pfam" id="PF00180">
    <property type="entry name" value="Iso_dh"/>
    <property type="match status" value="1"/>
</dbReference>
<evidence type="ECO:0000256" key="7">
    <source>
        <dbReference type="ARBA" id="ARBA00023304"/>
    </source>
</evidence>
<dbReference type="GO" id="GO:0009098">
    <property type="term" value="P:L-leucine biosynthetic process"/>
    <property type="evidence" value="ECO:0007669"/>
    <property type="project" value="UniProtKB-KW"/>
</dbReference>
<evidence type="ECO:0000259" key="8">
    <source>
        <dbReference type="SMART" id="SM01329"/>
    </source>
</evidence>
<keyword evidence="2" id="KW-0028">Amino-acid biosynthesis</keyword>
<dbReference type="GO" id="GO:0005829">
    <property type="term" value="C:cytosol"/>
    <property type="evidence" value="ECO:0007669"/>
    <property type="project" value="TreeGrafter"/>
</dbReference>
<dbReference type="PANTHER" id="PTHR42979">
    <property type="entry name" value="3-ISOPROPYLMALATE DEHYDROGENASE"/>
    <property type="match status" value="1"/>
</dbReference>
<evidence type="ECO:0000256" key="5">
    <source>
        <dbReference type="ARBA" id="ARBA00023002"/>
    </source>
</evidence>
<keyword evidence="1" id="KW-0432">Leucine biosynthesis</keyword>
<dbReference type="AlphaFoldDB" id="A0A382X1D4"/>
<evidence type="ECO:0000256" key="3">
    <source>
        <dbReference type="ARBA" id="ARBA00022723"/>
    </source>
</evidence>
<evidence type="ECO:0000256" key="1">
    <source>
        <dbReference type="ARBA" id="ARBA00022430"/>
    </source>
</evidence>
<feature type="non-terminal residue" evidence="9">
    <location>
        <position position="239"/>
    </location>
</feature>
<keyword evidence="7" id="KW-0100">Branched-chain amino acid biosynthesis</keyword>
<accession>A0A382X1D4</accession>
<evidence type="ECO:0000256" key="6">
    <source>
        <dbReference type="ARBA" id="ARBA00023027"/>
    </source>
</evidence>
<dbReference type="Gene3D" id="3.40.718.10">
    <property type="entry name" value="Isopropylmalate Dehydrogenase"/>
    <property type="match status" value="1"/>
</dbReference>
<gene>
    <name evidence="9" type="ORF">METZ01_LOCUS417890</name>
</gene>
<keyword evidence="6" id="KW-0520">NAD</keyword>
<evidence type="ECO:0000256" key="4">
    <source>
        <dbReference type="ARBA" id="ARBA00022842"/>
    </source>
</evidence>
<dbReference type="EMBL" id="UINC01164273">
    <property type="protein sequence ID" value="SVD65036.1"/>
    <property type="molecule type" value="Genomic_DNA"/>
</dbReference>
<name>A0A382X1D4_9ZZZZ</name>
<dbReference type="SUPFAM" id="SSF53659">
    <property type="entry name" value="Isocitrate/Isopropylmalate dehydrogenase-like"/>
    <property type="match status" value="1"/>
</dbReference>
<dbReference type="InterPro" id="IPR024084">
    <property type="entry name" value="IsoPropMal-DH-like_dom"/>
</dbReference>
<dbReference type="PANTHER" id="PTHR42979:SF1">
    <property type="entry name" value="3-ISOPROPYLMALATE DEHYDROGENASE"/>
    <property type="match status" value="1"/>
</dbReference>
<protein>
    <recommendedName>
        <fullName evidence="8">Isopropylmalate dehydrogenase-like domain-containing protein</fullName>
    </recommendedName>
</protein>
<evidence type="ECO:0000313" key="9">
    <source>
        <dbReference type="EMBL" id="SVD65036.1"/>
    </source>
</evidence>
<reference evidence="9" key="1">
    <citation type="submission" date="2018-05" db="EMBL/GenBank/DDBJ databases">
        <authorList>
            <person name="Lanie J.A."/>
            <person name="Ng W.-L."/>
            <person name="Kazmierczak K.M."/>
            <person name="Andrzejewski T.M."/>
            <person name="Davidsen T.M."/>
            <person name="Wayne K.J."/>
            <person name="Tettelin H."/>
            <person name="Glass J.I."/>
            <person name="Rusch D."/>
            <person name="Podicherti R."/>
            <person name="Tsui H.-C.T."/>
            <person name="Winkler M.E."/>
        </authorList>
    </citation>
    <scope>NUCLEOTIDE SEQUENCE</scope>
</reference>
<proteinExistence type="predicted"/>
<organism evidence="9">
    <name type="scientific">marine metagenome</name>
    <dbReference type="NCBI Taxonomy" id="408172"/>
    <lineage>
        <taxon>unclassified sequences</taxon>
        <taxon>metagenomes</taxon>
        <taxon>ecological metagenomes</taxon>
    </lineage>
</organism>
<keyword evidence="5" id="KW-0560">Oxidoreductase</keyword>
<keyword evidence="3" id="KW-0479">Metal-binding</keyword>
<evidence type="ECO:0000256" key="2">
    <source>
        <dbReference type="ARBA" id="ARBA00022605"/>
    </source>
</evidence>
<dbReference type="InterPro" id="IPR004429">
    <property type="entry name" value="Isopropylmalate_DH"/>
</dbReference>
<dbReference type="GO" id="GO:0046872">
    <property type="term" value="F:metal ion binding"/>
    <property type="evidence" value="ECO:0007669"/>
    <property type="project" value="UniProtKB-KW"/>
</dbReference>